<keyword evidence="1" id="KW-0813">Transport</keyword>
<evidence type="ECO:0000313" key="2">
    <source>
        <dbReference type="EMBL" id="ADH91783.1"/>
    </source>
</evidence>
<feature type="transmembrane region" description="Helical" evidence="1">
    <location>
        <begin position="244"/>
        <end position="262"/>
    </location>
</feature>
<feature type="transmembrane region" description="Helical" evidence="1">
    <location>
        <begin position="63"/>
        <end position="84"/>
    </location>
</feature>
<feature type="transmembrane region" description="Helical" evidence="1">
    <location>
        <begin position="413"/>
        <end position="439"/>
    </location>
</feature>
<dbReference type="KEGG" id="ahe:Arch_0015"/>
<keyword evidence="1" id="KW-1133">Transmembrane helix</keyword>
<reference evidence="2 3" key="1">
    <citation type="journal article" date="2010" name="Stand. Genomic Sci.">
        <title>Complete genome sequence of Arcanobacterium haemolyticum type strain (11018).</title>
        <authorList>
            <person name="Yasawong M."/>
            <person name="Teshima H."/>
            <person name="Lapidus A."/>
            <person name="Nolan M."/>
            <person name="Lucas S."/>
            <person name="Glavina Del Rio T."/>
            <person name="Tice H."/>
            <person name="Cheng J."/>
            <person name="Bruce D."/>
            <person name="Detter C."/>
            <person name="Tapia R."/>
            <person name="Han C."/>
            <person name="Goodwin L."/>
            <person name="Pitluck S."/>
            <person name="Liolios K."/>
            <person name="Ivanova N."/>
            <person name="Mavromatis K."/>
            <person name="Mikhailova N."/>
            <person name="Pati A."/>
            <person name="Chen A."/>
            <person name="Palaniappan K."/>
            <person name="Land M."/>
            <person name="Hauser L."/>
            <person name="Chang Y."/>
            <person name="Jeffries C."/>
            <person name="Rohde M."/>
            <person name="Sikorski J."/>
            <person name="Pukall R."/>
            <person name="Goker M."/>
            <person name="Woyke T."/>
            <person name="Bristow J."/>
            <person name="Eisen J."/>
            <person name="Markowitz V."/>
            <person name="Hugenholtz P."/>
            <person name="Kyrpides N."/>
            <person name="Klenk H."/>
        </authorList>
    </citation>
    <scope>NUCLEOTIDE SEQUENCE [LARGE SCALE GENOMIC DNA]</scope>
    <source>
        <strain evidence="3">ATCC 9345 / DSM 20595 / CCUG 17215 / LMG 16163 / NBRC 15585 / NCTC 8452 / 11018</strain>
    </source>
</reference>
<sequence>MIVGWDGFVIVCKEKYRFFWYLPDVKEVFMTIEFSMIQTIGFAVLLLFFGRSLRNRISFFERFAIPAPVIGGFTFAIVNLIFYLTETVSFQFDTTLQNFFMILFFTSIGFGASPIVLRQAGPKVATFLLVALGLVIAQNLIVLGLAPILDLPGPLALMVGSTAMSGGHGTSAGIAPLVQAAGFEGAESIAYTAATFGLVAGSLMGGPITTRLLRRRNLIDLHDNAPFDDSFLHEKIHALDAERVLTGFMSLLVAMFVGSYVTDGLNLLVGNWTSMAQFPAYIGPMICGIFARWYSDNRFKREGGEESGAKELVPHQEIDMLGTVTLSIFLSMALMSVKLWELGSLAIALGVLLLAQMLLTALYTRYVTFHAMGATYDAAVLVAGHVGFSMGATPNGMANMEAIARKYGPAPTAFFVLPVVGGMFIDFFNILTITSFLTLM</sequence>
<dbReference type="GO" id="GO:0005886">
    <property type="term" value="C:plasma membrane"/>
    <property type="evidence" value="ECO:0007669"/>
    <property type="project" value="UniProtKB-SubCell"/>
</dbReference>
<feature type="transmembrane region" description="Helical" evidence="1">
    <location>
        <begin position="274"/>
        <end position="294"/>
    </location>
</feature>
<keyword evidence="1" id="KW-0739">Sodium transport</keyword>
<dbReference type="InterPro" id="IPR004445">
    <property type="entry name" value="GltS"/>
</dbReference>
<dbReference type="PANTHER" id="PTHR36178:SF1">
    <property type="entry name" value="SODIUM_GLUTAMATE SYMPORTER"/>
    <property type="match status" value="1"/>
</dbReference>
<dbReference type="eggNOG" id="COG0786">
    <property type="taxonomic scope" value="Bacteria"/>
</dbReference>
<keyword evidence="1" id="KW-0029">Amino-acid transport</keyword>
<feature type="transmembrane region" description="Helical" evidence="1">
    <location>
        <begin position="124"/>
        <end position="149"/>
    </location>
</feature>
<dbReference type="GO" id="GO:0015813">
    <property type="term" value="P:L-glutamate transmembrane transport"/>
    <property type="evidence" value="ECO:0007669"/>
    <property type="project" value="InterPro"/>
</dbReference>
<evidence type="ECO:0000256" key="1">
    <source>
        <dbReference type="HAMAP-Rule" id="MF_02062"/>
    </source>
</evidence>
<feature type="transmembrane region" description="Helical" evidence="1">
    <location>
        <begin position="96"/>
        <end position="117"/>
    </location>
</feature>
<keyword evidence="1" id="KW-0406">Ion transport</keyword>
<comment type="subcellular location">
    <subcellularLocation>
        <location evidence="1">Cell membrane</location>
        <topology evidence="1">Multi-pass membrane protein</topology>
    </subcellularLocation>
</comment>
<organism evidence="2 3">
    <name type="scientific">Arcanobacterium haemolyticum (strain ATCC 9345 / DSM 20595 / CCM 5947 / CCUG 17215 / LMG 16163 / NBRC 15585 / NCTC 8452 / 11018)</name>
    <dbReference type="NCBI Taxonomy" id="644284"/>
    <lineage>
        <taxon>Bacteria</taxon>
        <taxon>Bacillati</taxon>
        <taxon>Actinomycetota</taxon>
        <taxon>Actinomycetes</taxon>
        <taxon>Actinomycetales</taxon>
        <taxon>Actinomycetaceae</taxon>
        <taxon>Arcanobacterium</taxon>
    </lineage>
</organism>
<keyword evidence="1" id="KW-0769">Symport</keyword>
<dbReference type="Proteomes" id="UP000000376">
    <property type="component" value="Chromosome"/>
</dbReference>
<feature type="transmembrane region" description="Helical" evidence="1">
    <location>
        <begin position="343"/>
        <end position="363"/>
    </location>
</feature>
<protein>
    <recommendedName>
        <fullName evidence="1">Sodium/glutamate symporter</fullName>
    </recommendedName>
</protein>
<dbReference type="EMBL" id="CP002045">
    <property type="protein sequence ID" value="ADH91783.1"/>
    <property type="molecule type" value="Genomic_DNA"/>
</dbReference>
<dbReference type="AlphaFoldDB" id="D7BLI4"/>
<comment type="function">
    <text evidence="1">Catalyzes the sodium-dependent transport of glutamate.</text>
</comment>
<keyword evidence="3" id="KW-1185">Reference proteome</keyword>
<dbReference type="HOGENOM" id="CLU_040907_0_0_11"/>
<keyword evidence="1" id="KW-0812">Transmembrane</keyword>
<keyword evidence="1" id="KW-0915">Sodium</keyword>
<keyword evidence="1" id="KW-1003">Cell membrane</keyword>
<dbReference type="PANTHER" id="PTHR36178">
    <property type="entry name" value="SLR0625 PROTEIN"/>
    <property type="match status" value="1"/>
</dbReference>
<name>D7BLI4_ARCHD</name>
<proteinExistence type="inferred from homology"/>
<dbReference type="HAMAP" id="MF_02062">
    <property type="entry name" value="GltS"/>
    <property type="match status" value="1"/>
</dbReference>
<dbReference type="Pfam" id="PF03616">
    <property type="entry name" value="Glt_symporter"/>
    <property type="match status" value="1"/>
</dbReference>
<evidence type="ECO:0000313" key="3">
    <source>
        <dbReference type="Proteomes" id="UP000000376"/>
    </source>
</evidence>
<keyword evidence="1" id="KW-0472">Membrane</keyword>
<gene>
    <name evidence="2" type="ordered locus">Arch_0015</name>
</gene>
<comment type="similarity">
    <text evidence="1">Belongs to the glutamate:Na(+) symporter (ESS) (TC 2.A.27) family.</text>
</comment>
<dbReference type="STRING" id="644284.Arch_0015"/>
<feature type="transmembrane region" description="Helical" evidence="1">
    <location>
        <begin position="375"/>
        <end position="393"/>
    </location>
</feature>
<accession>D7BLI4</accession>
<feature type="transmembrane region" description="Helical" evidence="1">
    <location>
        <begin position="28"/>
        <end position="51"/>
    </location>
</feature>
<feature type="transmembrane region" description="Helical" evidence="1">
    <location>
        <begin position="189"/>
        <end position="208"/>
    </location>
</feature>
<dbReference type="GO" id="GO:0015501">
    <property type="term" value="F:glutamate:sodium symporter activity"/>
    <property type="evidence" value="ECO:0007669"/>
    <property type="project" value="UniProtKB-UniRule"/>
</dbReference>